<gene>
    <name evidence="1" type="ORF">QFC20_000308</name>
</gene>
<accession>A0ACC2X194</accession>
<dbReference type="Proteomes" id="UP001230649">
    <property type="component" value="Unassembled WGS sequence"/>
</dbReference>
<keyword evidence="2" id="KW-1185">Reference proteome</keyword>
<evidence type="ECO:0000313" key="1">
    <source>
        <dbReference type="EMBL" id="KAJ9117165.1"/>
    </source>
</evidence>
<organism evidence="1 2">
    <name type="scientific">Naganishia adeliensis</name>
    <dbReference type="NCBI Taxonomy" id="92952"/>
    <lineage>
        <taxon>Eukaryota</taxon>
        <taxon>Fungi</taxon>
        <taxon>Dikarya</taxon>
        <taxon>Basidiomycota</taxon>
        <taxon>Agaricomycotina</taxon>
        <taxon>Tremellomycetes</taxon>
        <taxon>Filobasidiales</taxon>
        <taxon>Filobasidiaceae</taxon>
        <taxon>Naganishia</taxon>
    </lineage>
</organism>
<dbReference type="EMBL" id="JASBWS010000002">
    <property type="protein sequence ID" value="KAJ9117165.1"/>
    <property type="molecule type" value="Genomic_DNA"/>
</dbReference>
<proteinExistence type="predicted"/>
<evidence type="ECO:0000313" key="2">
    <source>
        <dbReference type="Proteomes" id="UP001230649"/>
    </source>
</evidence>
<comment type="caution">
    <text evidence="1">The sequence shown here is derived from an EMBL/GenBank/DDBJ whole genome shotgun (WGS) entry which is preliminary data.</text>
</comment>
<name>A0ACC2X194_9TREE</name>
<sequence>MPFGFKKPSRSYASSANAYYDPISGYPTPYDPQTRPVTTVTKGYEGYGRGSEGDDSDDGYQDERVRRRDYAAAGNDERGRRASHDTALVGKKKSTSTARGSRNSSVVRPGAVSDVSHTPRARSQATGKKTHVHYAETPQAPESQIGASKIMRSASSAGVKASSKQERQKRNQEVVAAMATFSAVDLAPPAPKPKRRVEEEEEEAYLESDHEVSSAEDERYGDNARAATAPAAPPSVTTSSPVNHHIERHVPPQSGYSKGDVSDTEAEADSGGDEEDSPRGSVTRAGDRTMEVPPRMDQSRQEESARDSRTSSPSDNARPAVRLARYNEYGELTPPTSDHGGRANAQTTVSHAESTSYDAASPWTGGGSSHAAASTSQNRPESRSSSRSNGGVFERLLNRNGGEQVSRKYALSPPLSPLGSNLEDSQPVSFGTGGELVSDNFDGTRQFENARAPAHNQERYLMQPREAPSTPVANTALAPPTFALQPPTPHQDLTNTPFYDAQQRTAVTPETEPQEQVTPTSEPRSDYHLPNGLILGAALGGSEVRHSTQPEQRPGPFSNSRSSSNSTNSAGNSAQAFQSRQLQTQASSMSQKPQLRSASPTPPQSSAPSSSSDRPPAPPNPNQPAFLKWDPSNQRWIPVPTLANNSLPPPRPESVVSSVSAYSQMSAAKPPGVPMSAAMSASQARRQSLPTLALSPTKSMRRAPSPAMSSYSRPASPSTGPILASPIGTAFPGRRMSIDPPYLMNPNTLTLLPEMYEADTTPTETPILPRSAPHSRAPSIDGRASTSGYGYRSSFSSYRPRESQAFPVGYDVNARVAEMARGGSDSRASSVNGDYVSEGESKWRNTYGHSRDPSLYREDIPYEESEYDGESQMAPSAFGGSRAPSINGGKRKSSVKPGKESALDVMSVRGDSVQLLGSDGTEQPASGYTSLVLPSGAYIPSDPTKATDKLDHRLLGMPHATMSTITVSDNSVHNGRRSSLGGLIHHRDATSTPAHLLADLPAPVSFSSHQAPPSKISASQVLVQVHAVSLDKFDSDMVREKASSGSGAGKWIPGRSFVGRALDVGADVRVIMKGDMVMGLVDIRKSGCLAEYIVIDRRRLARIPLEVNLSLEEVACLPLLGVAAHRACIGQTRGSRALILNAHEGVGALAAQELSSMGLHVIAHVPLDVANAEEDAWDNGAKEVIADDAVAVINAQHESGFEFVLDTIGGRRIYDACRRVIRSNGVFVTLYGDDADHVPSGPQVKSSLHALRRAFVKKDKKAISYVHLLPGGAEIDVSGQDTRDILELPVMSLYRPKVASVLPFEHASEAFEELASLVSGRSREESGAVVVRLSN</sequence>
<protein>
    <submittedName>
        <fullName evidence="1">Uncharacterized protein</fullName>
    </submittedName>
</protein>
<reference evidence="1" key="1">
    <citation type="submission" date="2023-04" db="EMBL/GenBank/DDBJ databases">
        <title>Draft Genome sequencing of Naganishia species isolated from polar environments using Oxford Nanopore Technology.</title>
        <authorList>
            <person name="Leo P."/>
            <person name="Venkateswaran K."/>
        </authorList>
    </citation>
    <scope>NUCLEOTIDE SEQUENCE</scope>
    <source>
        <strain evidence="1">MNA-CCFEE 5262</strain>
    </source>
</reference>